<dbReference type="GO" id="GO:0051286">
    <property type="term" value="C:cell tip"/>
    <property type="evidence" value="ECO:0007669"/>
    <property type="project" value="TreeGrafter"/>
</dbReference>
<dbReference type="Gene3D" id="1.20.58.1540">
    <property type="entry name" value="Actin interacting protein 3, C-terminal domain"/>
    <property type="match status" value="1"/>
</dbReference>
<evidence type="ECO:0000256" key="2">
    <source>
        <dbReference type="SAM" id="Coils"/>
    </source>
</evidence>
<feature type="region of interest" description="Disordered" evidence="3">
    <location>
        <begin position="163"/>
        <end position="208"/>
    </location>
</feature>
<protein>
    <submittedName>
        <fullName evidence="5">Actin interacting protein 3-domain-containing protein</fullName>
    </submittedName>
</protein>
<dbReference type="STRING" id="13706.A0A1X2H7J2"/>
<feature type="coiled-coil region" evidence="2">
    <location>
        <begin position="375"/>
        <end position="435"/>
    </location>
</feature>
<accession>A0A1X2H7J2</accession>
<name>A0A1X2H7J2_SYNRA</name>
<evidence type="ECO:0000259" key="4">
    <source>
        <dbReference type="SMART" id="SM00806"/>
    </source>
</evidence>
<dbReference type="InterPro" id="IPR051825">
    <property type="entry name" value="SRCIN1"/>
</dbReference>
<gene>
    <name evidence="5" type="ORF">BCR43DRAFT_516150</name>
</gene>
<dbReference type="PANTHER" id="PTHR22741">
    <property type="entry name" value="P140CAP/SNIP-RELATED"/>
    <property type="match status" value="1"/>
</dbReference>
<dbReference type="Proteomes" id="UP000242180">
    <property type="component" value="Unassembled WGS sequence"/>
</dbReference>
<dbReference type="InterPro" id="IPR056279">
    <property type="entry name" value="Aip3p_Bud6_N"/>
</dbReference>
<evidence type="ECO:0000313" key="5">
    <source>
        <dbReference type="EMBL" id="ORY94478.1"/>
    </source>
</evidence>
<dbReference type="GO" id="GO:0005519">
    <property type="term" value="F:cytoskeletal regulatory protein binding"/>
    <property type="evidence" value="ECO:0007669"/>
    <property type="project" value="InterPro"/>
</dbReference>
<evidence type="ECO:0000256" key="3">
    <source>
        <dbReference type="SAM" id="MobiDB-lite"/>
    </source>
</evidence>
<dbReference type="InterPro" id="IPR022782">
    <property type="entry name" value="AIP3-like_C"/>
</dbReference>
<comment type="caution">
    <text evidence="5">The sequence shown here is derived from an EMBL/GenBank/DDBJ whole genome shotgun (WGS) entry which is preliminary data.</text>
</comment>
<dbReference type="InParanoid" id="A0A1X2H7J2"/>
<sequence>MAANRHNSSSTADANALVMERSVTRLLATTKKLLHGLTEWSNGQTSQDNVRKIQSELETHLDEACQALEQSGRDMSMILGVPAALQSHLDDMLACEATPASLEEHLPGIRDIILKLLESLKMNKDLKPLQPRPRPRPRRRPDEKQKQAEEACEAALHALETNTQAMGLGESPPKSASPTRPPRARPPSASITPISPHAPLTPPPRRRPVSEGMVLFLKRGDQVKKYLYDTTVPVTLTGLHEAFASKYDGVMRGTVWIADPATRVMYELEDMRDVLPHTMLELRESQHETMSEPGPDTTMTTDAATVPLREAAMEAPSEKETVLAMKARINDLLQDMDHLRRISSAYEQETHDLIAKLRYHLSGQQQTAKTGKKRQQELQERCVAITQQLQECQDTVEELKLDVTQRRCRPSSAQLDHCQDEVNRLLQELSDLRTDTLTKTKPQWKAEWEAELQAIVSEQRFLKESEGWLQDADEDLQTLLDVVGQLRKVAEIQERQKPHVQGWIPKHDDDMEEAEEVGFDSVLRQLETVEVDHERRVKALQRAEKMRARELASRTDDFEKELSAFVDNKRLKQTGGAEMADQLRKHRDQQILKQLYQNNNDV</sequence>
<keyword evidence="1 2" id="KW-0175">Coiled coil</keyword>
<dbReference type="PANTHER" id="PTHR22741:SF10">
    <property type="entry name" value="COILED-COIL DOMAIN-CONTAINING PROTEIN CG32809"/>
    <property type="match status" value="1"/>
</dbReference>
<proteinExistence type="predicted"/>
<dbReference type="SMART" id="SM00806">
    <property type="entry name" value="AIP3"/>
    <property type="match status" value="1"/>
</dbReference>
<dbReference type="EMBL" id="MCGN01000007">
    <property type="protein sequence ID" value="ORY94478.1"/>
    <property type="molecule type" value="Genomic_DNA"/>
</dbReference>
<feature type="domain" description="Actin interacting protein 3 C-terminal" evidence="4">
    <location>
        <begin position="216"/>
        <end position="589"/>
    </location>
</feature>
<dbReference type="GO" id="GO:0005737">
    <property type="term" value="C:cytoplasm"/>
    <property type="evidence" value="ECO:0007669"/>
    <property type="project" value="TreeGrafter"/>
</dbReference>
<dbReference type="OrthoDB" id="783096at2759"/>
<dbReference type="GO" id="GO:0030010">
    <property type="term" value="P:establishment of cell polarity"/>
    <property type="evidence" value="ECO:0007669"/>
    <property type="project" value="TreeGrafter"/>
</dbReference>
<feature type="region of interest" description="Disordered" evidence="3">
    <location>
        <begin position="124"/>
        <end position="151"/>
    </location>
</feature>
<evidence type="ECO:0000313" key="6">
    <source>
        <dbReference type="Proteomes" id="UP000242180"/>
    </source>
</evidence>
<dbReference type="InterPro" id="IPR005613">
    <property type="entry name" value="AIP3_C"/>
</dbReference>
<keyword evidence="6" id="KW-1185">Reference proteome</keyword>
<organism evidence="5 6">
    <name type="scientific">Syncephalastrum racemosum</name>
    <name type="common">Filamentous fungus</name>
    <dbReference type="NCBI Taxonomy" id="13706"/>
    <lineage>
        <taxon>Eukaryota</taxon>
        <taxon>Fungi</taxon>
        <taxon>Fungi incertae sedis</taxon>
        <taxon>Mucoromycota</taxon>
        <taxon>Mucoromycotina</taxon>
        <taxon>Mucoromycetes</taxon>
        <taxon>Mucorales</taxon>
        <taxon>Syncephalastraceae</taxon>
        <taxon>Syncephalastrum</taxon>
    </lineage>
</organism>
<dbReference type="Pfam" id="PF23153">
    <property type="entry name" value="Aip3p_Bud6_N"/>
    <property type="match status" value="1"/>
</dbReference>
<reference evidence="5 6" key="1">
    <citation type="submission" date="2016-07" db="EMBL/GenBank/DDBJ databases">
        <title>Pervasive Adenine N6-methylation of Active Genes in Fungi.</title>
        <authorList>
            <consortium name="DOE Joint Genome Institute"/>
            <person name="Mondo S.J."/>
            <person name="Dannebaum R.O."/>
            <person name="Kuo R.C."/>
            <person name="Labutti K."/>
            <person name="Haridas S."/>
            <person name="Kuo A."/>
            <person name="Salamov A."/>
            <person name="Ahrendt S.R."/>
            <person name="Lipzen A."/>
            <person name="Sullivan W."/>
            <person name="Andreopoulos W.B."/>
            <person name="Clum A."/>
            <person name="Lindquist E."/>
            <person name="Daum C."/>
            <person name="Ramamoorthy G.K."/>
            <person name="Gryganskyi A."/>
            <person name="Culley D."/>
            <person name="Magnuson J.K."/>
            <person name="James T.Y."/>
            <person name="O'Malley M.A."/>
            <person name="Stajich J.E."/>
            <person name="Spatafora J.W."/>
            <person name="Visel A."/>
            <person name="Grigoriev I.V."/>
        </authorList>
    </citation>
    <scope>NUCLEOTIDE SEQUENCE [LARGE SCALE GENOMIC DNA]</scope>
    <source>
        <strain evidence="5 6">NRRL 2496</strain>
    </source>
</reference>
<dbReference type="OMA" id="HETMSEP"/>
<dbReference type="AlphaFoldDB" id="A0A1X2H7J2"/>
<feature type="compositionally biased region" description="Basic and acidic residues" evidence="3">
    <location>
        <begin position="140"/>
        <end position="149"/>
    </location>
</feature>
<evidence type="ECO:0000256" key="1">
    <source>
        <dbReference type="ARBA" id="ARBA00023054"/>
    </source>
</evidence>
<dbReference type="Pfam" id="PF03915">
    <property type="entry name" value="AIP3"/>
    <property type="match status" value="1"/>
</dbReference>